<keyword evidence="8" id="KW-1185">Reference proteome</keyword>
<evidence type="ECO:0000256" key="4">
    <source>
        <dbReference type="ARBA" id="ARBA00022989"/>
    </source>
</evidence>
<evidence type="ECO:0000313" key="8">
    <source>
        <dbReference type="Proteomes" id="UP000645462"/>
    </source>
</evidence>
<feature type="transmembrane region" description="Helical" evidence="6">
    <location>
        <begin position="142"/>
        <end position="160"/>
    </location>
</feature>
<evidence type="ECO:0000256" key="2">
    <source>
        <dbReference type="ARBA" id="ARBA00009773"/>
    </source>
</evidence>
<evidence type="ECO:0000256" key="5">
    <source>
        <dbReference type="ARBA" id="ARBA00023136"/>
    </source>
</evidence>
<comment type="caution">
    <text evidence="7">The sequence shown here is derived from an EMBL/GenBank/DDBJ whole genome shotgun (WGS) entry which is preliminary data.</text>
</comment>
<feature type="transmembrane region" description="Helical" evidence="6">
    <location>
        <begin position="298"/>
        <end position="323"/>
    </location>
</feature>
<keyword evidence="4 6" id="KW-1133">Transmembrane helix</keyword>
<keyword evidence="5 6" id="KW-0472">Membrane</keyword>
<dbReference type="Proteomes" id="UP000645462">
    <property type="component" value="Unassembled WGS sequence"/>
</dbReference>
<feature type="transmembrane region" description="Helical" evidence="6">
    <location>
        <begin position="258"/>
        <end position="277"/>
    </location>
</feature>
<evidence type="ECO:0000256" key="1">
    <source>
        <dbReference type="ARBA" id="ARBA00004141"/>
    </source>
</evidence>
<sequence length="347" mass="36526">MSSVNPSRRSVSLVVILVTLLFLLIIAPDVLLVVFAGLLIAVLLDGGGTFIARHVGLARGWGIGIFILLMIGVLAAAVMAFAPAAVSQFNQLTEEIPSAIEELRGRIEEFAWGERLLESANPAGLVSGEGGKAAATAVTSTFGALGNFIIILFIGLYGALDPDCYRRGLIALLAPSIRKRGNQVLGKAGLTVQKWLIAQLMAMSVVGLLTSFGLWLLGIPLAFILGLIAALLAFIPNIGPVLAAVPAILLALPEGGTTVLLVILVYLSVQTLESYFITPLIQQERVSLSPVLIISMQLLLGVLFGLLGLALATPLAAVGMTLVREVYVGDYLEREDETIVGAGQLRP</sequence>
<comment type="similarity">
    <text evidence="2">Belongs to the autoinducer-2 exporter (AI-2E) (TC 2.A.86) family.</text>
</comment>
<organism evidence="7 8">
    <name type="scientific">Marivita lacus</name>
    <dbReference type="NCBI Taxonomy" id="1323742"/>
    <lineage>
        <taxon>Bacteria</taxon>
        <taxon>Pseudomonadati</taxon>
        <taxon>Pseudomonadota</taxon>
        <taxon>Alphaproteobacteria</taxon>
        <taxon>Rhodobacterales</taxon>
        <taxon>Roseobacteraceae</taxon>
        <taxon>Marivita</taxon>
    </lineage>
</organism>
<protein>
    <submittedName>
        <fullName evidence="7">AI-2E family transporter</fullName>
    </submittedName>
</protein>
<name>A0ABQ1KSS7_9RHOB</name>
<evidence type="ECO:0000256" key="6">
    <source>
        <dbReference type="SAM" id="Phobius"/>
    </source>
</evidence>
<dbReference type="RefSeq" id="WP_188482333.1">
    <property type="nucleotide sequence ID" value="NZ_BMFC01000005.1"/>
</dbReference>
<dbReference type="PANTHER" id="PTHR21716">
    <property type="entry name" value="TRANSMEMBRANE PROTEIN"/>
    <property type="match status" value="1"/>
</dbReference>
<dbReference type="PANTHER" id="PTHR21716:SF62">
    <property type="entry name" value="TRANSPORT PROTEIN YDBI-RELATED"/>
    <property type="match status" value="1"/>
</dbReference>
<feature type="transmembrane region" description="Helical" evidence="6">
    <location>
        <begin position="195"/>
        <end position="217"/>
    </location>
</feature>
<evidence type="ECO:0000256" key="3">
    <source>
        <dbReference type="ARBA" id="ARBA00022692"/>
    </source>
</evidence>
<proteinExistence type="inferred from homology"/>
<comment type="subcellular location">
    <subcellularLocation>
        <location evidence="1">Membrane</location>
        <topology evidence="1">Multi-pass membrane protein</topology>
    </subcellularLocation>
</comment>
<dbReference type="InterPro" id="IPR002549">
    <property type="entry name" value="AI-2E-like"/>
</dbReference>
<feature type="transmembrane region" description="Helical" evidence="6">
    <location>
        <begin position="224"/>
        <end position="252"/>
    </location>
</feature>
<reference evidence="8" key="1">
    <citation type="journal article" date="2019" name="Int. J. Syst. Evol. Microbiol.">
        <title>The Global Catalogue of Microorganisms (GCM) 10K type strain sequencing project: providing services to taxonomists for standard genome sequencing and annotation.</title>
        <authorList>
            <consortium name="The Broad Institute Genomics Platform"/>
            <consortium name="The Broad Institute Genome Sequencing Center for Infectious Disease"/>
            <person name="Wu L."/>
            <person name="Ma J."/>
        </authorList>
    </citation>
    <scope>NUCLEOTIDE SEQUENCE [LARGE SCALE GENOMIC DNA]</scope>
    <source>
        <strain evidence="8">CGMCC 1.12478</strain>
    </source>
</reference>
<gene>
    <name evidence="7" type="ORF">GCM10011363_24530</name>
</gene>
<feature type="transmembrane region" description="Helical" evidence="6">
    <location>
        <begin position="61"/>
        <end position="82"/>
    </location>
</feature>
<feature type="transmembrane region" description="Helical" evidence="6">
    <location>
        <begin position="12"/>
        <end position="41"/>
    </location>
</feature>
<dbReference type="EMBL" id="BMFC01000005">
    <property type="protein sequence ID" value="GGC06915.1"/>
    <property type="molecule type" value="Genomic_DNA"/>
</dbReference>
<dbReference type="Pfam" id="PF01594">
    <property type="entry name" value="AI-2E_transport"/>
    <property type="match status" value="1"/>
</dbReference>
<accession>A0ABQ1KSS7</accession>
<keyword evidence="3 6" id="KW-0812">Transmembrane</keyword>
<evidence type="ECO:0000313" key="7">
    <source>
        <dbReference type="EMBL" id="GGC06915.1"/>
    </source>
</evidence>